<dbReference type="SUPFAM" id="SSF56219">
    <property type="entry name" value="DNase I-like"/>
    <property type="match status" value="1"/>
</dbReference>
<feature type="domain" description="Endonuclease/exonuclease/phosphatase" evidence="1">
    <location>
        <begin position="8"/>
        <end position="246"/>
    </location>
</feature>
<comment type="caution">
    <text evidence="2">The sequence shown here is derived from an EMBL/GenBank/DDBJ whole genome shotgun (WGS) entry which is preliminary data.</text>
</comment>
<dbReference type="GO" id="GO:0004519">
    <property type="term" value="F:endonuclease activity"/>
    <property type="evidence" value="ECO:0007669"/>
    <property type="project" value="UniProtKB-KW"/>
</dbReference>
<reference evidence="3" key="1">
    <citation type="journal article" date="2019" name="Int. J. Syst. Evol. Microbiol.">
        <title>The Global Catalogue of Microorganisms (GCM) 10K type strain sequencing project: providing services to taxonomists for standard genome sequencing and annotation.</title>
        <authorList>
            <consortium name="The Broad Institute Genomics Platform"/>
            <consortium name="The Broad Institute Genome Sequencing Center for Infectious Disease"/>
            <person name="Wu L."/>
            <person name="Ma J."/>
        </authorList>
    </citation>
    <scope>NUCLEOTIDE SEQUENCE [LARGE SCALE GENOMIC DNA]</scope>
    <source>
        <strain evidence="3">JCM 16603</strain>
    </source>
</reference>
<dbReference type="InterPro" id="IPR036691">
    <property type="entry name" value="Endo/exonu/phosph_ase_sf"/>
</dbReference>
<keyword evidence="2" id="KW-0540">Nuclease</keyword>
<dbReference type="InterPro" id="IPR005135">
    <property type="entry name" value="Endo/exonuclease/phosphatase"/>
</dbReference>
<dbReference type="Pfam" id="PF03372">
    <property type="entry name" value="Exo_endo_phos"/>
    <property type="match status" value="1"/>
</dbReference>
<keyword evidence="3" id="KW-1185">Reference proteome</keyword>
<keyword evidence="2" id="KW-0378">Hydrolase</keyword>
<dbReference type="InterPro" id="IPR051916">
    <property type="entry name" value="GPI-anchor_lipid_remodeler"/>
</dbReference>
<protein>
    <submittedName>
        <fullName evidence="2">Endonuclease/exonuclease/phosphatase family protein</fullName>
    </submittedName>
</protein>
<dbReference type="PANTHER" id="PTHR14859">
    <property type="entry name" value="CALCOFLUOR WHITE HYPERSENSITIVE PROTEIN PRECURSOR"/>
    <property type="match status" value="1"/>
</dbReference>
<dbReference type="Gene3D" id="3.60.10.10">
    <property type="entry name" value="Endonuclease/exonuclease/phosphatase"/>
    <property type="match status" value="1"/>
</dbReference>
<gene>
    <name evidence="2" type="ORF">GCM10022211_06390</name>
</gene>
<dbReference type="EMBL" id="BAAAZD010000001">
    <property type="protein sequence ID" value="GAA3999206.1"/>
    <property type="molecule type" value="Genomic_DNA"/>
</dbReference>
<evidence type="ECO:0000313" key="3">
    <source>
        <dbReference type="Proteomes" id="UP001501310"/>
    </source>
</evidence>
<keyword evidence="2" id="KW-0255">Endonuclease</keyword>
<name>A0ABP7RLD5_9SPHN</name>
<evidence type="ECO:0000313" key="2">
    <source>
        <dbReference type="EMBL" id="GAA3999206.1"/>
    </source>
</evidence>
<sequence length="255" mass="28359">MPAGLTLATYNMRKAVGLDRRRDPARILAVLEEVGADIIALQEADRRTGGRASAVPHELWEGHGNWLPVPLGVKNRRALDRLPKVGARVDEWLKVDTRNIGWHGNAILVRPDIGILDVAALDLPMLEPRGAVMAELLVNDRPLRIVGLHLDLSGLWRRRQLKAICEAVRARPHAMPTVMMGDTNEWRSTAACLRDLEPDYTIVAPGPSFHARRPMAVLDRLFVDRSLAVEQAGVHESELARVASDHLPVWARVGW</sequence>
<organism evidence="2 3">
    <name type="scientific">Sphingomonas humi</name>
    <dbReference type="NCBI Taxonomy" id="335630"/>
    <lineage>
        <taxon>Bacteria</taxon>
        <taxon>Pseudomonadati</taxon>
        <taxon>Pseudomonadota</taxon>
        <taxon>Alphaproteobacteria</taxon>
        <taxon>Sphingomonadales</taxon>
        <taxon>Sphingomonadaceae</taxon>
        <taxon>Sphingomonas</taxon>
    </lineage>
</organism>
<dbReference type="PANTHER" id="PTHR14859:SF15">
    <property type="entry name" value="ENDONUCLEASE_EXONUCLEASE_PHOSPHATASE DOMAIN-CONTAINING PROTEIN"/>
    <property type="match status" value="1"/>
</dbReference>
<proteinExistence type="predicted"/>
<evidence type="ECO:0000259" key="1">
    <source>
        <dbReference type="Pfam" id="PF03372"/>
    </source>
</evidence>
<dbReference type="Proteomes" id="UP001501310">
    <property type="component" value="Unassembled WGS sequence"/>
</dbReference>
<accession>A0ABP7RLD5</accession>